<dbReference type="InterPro" id="IPR000679">
    <property type="entry name" value="Znf_GATA"/>
</dbReference>
<dbReference type="Pfam" id="PF00320">
    <property type="entry name" value="GATA"/>
    <property type="match status" value="2"/>
</dbReference>
<sequence>MEDDDPNQQQSQIVSRTQCSNCGTIKTPLWRRTPHGEIVCNACGLFLKARNIPRPVIVMSKQQEQEQYNDTNEMSNTQKQSITNITMTKEKKRGGGTCPGDGHCNGTGGSISCDGCPAYNNNQYQNKPFQCTNCSTRNSPLWRRDPENNIICNACGLYYKLHNFHRPITMKRTMIKRRKRSTPFTTDPNMTTTSDNNVSKQQPPSNANNIDLENKIDELDTIINRLQRLRNELFQQQQQQCNNKSLTETTMVGINDMTLDSLRDIITKAEVTLLT</sequence>
<dbReference type="AlphaFoldDB" id="A0A8H7VNA7"/>
<evidence type="ECO:0000256" key="4">
    <source>
        <dbReference type="ARBA" id="ARBA00022833"/>
    </source>
</evidence>
<gene>
    <name evidence="10" type="ORF">INT45_006362</name>
</gene>
<evidence type="ECO:0000256" key="3">
    <source>
        <dbReference type="ARBA" id="ARBA00022771"/>
    </source>
</evidence>
<evidence type="ECO:0000313" key="10">
    <source>
        <dbReference type="EMBL" id="KAG2226955.1"/>
    </source>
</evidence>
<dbReference type="PROSITE" id="PS00344">
    <property type="entry name" value="GATA_ZN_FINGER_1"/>
    <property type="match status" value="2"/>
</dbReference>
<dbReference type="GO" id="GO:0005634">
    <property type="term" value="C:nucleus"/>
    <property type="evidence" value="ECO:0007669"/>
    <property type="project" value="UniProtKB-SubCell"/>
</dbReference>
<keyword evidence="3 6" id="KW-0863">Zinc-finger</keyword>
<evidence type="ECO:0000313" key="11">
    <source>
        <dbReference type="Proteomes" id="UP000646827"/>
    </source>
</evidence>
<dbReference type="GO" id="GO:0000981">
    <property type="term" value="F:DNA-binding transcription factor activity, RNA polymerase II-specific"/>
    <property type="evidence" value="ECO:0007669"/>
    <property type="project" value="TreeGrafter"/>
</dbReference>
<dbReference type="SUPFAM" id="SSF57716">
    <property type="entry name" value="Glucocorticoid receptor-like (DNA-binding domain)"/>
    <property type="match status" value="2"/>
</dbReference>
<comment type="caution">
    <text evidence="10">The sequence shown here is derived from an EMBL/GenBank/DDBJ whole genome shotgun (WGS) entry which is preliminary data.</text>
</comment>
<evidence type="ECO:0000259" key="9">
    <source>
        <dbReference type="PROSITE" id="PS50114"/>
    </source>
</evidence>
<evidence type="ECO:0000256" key="8">
    <source>
        <dbReference type="SAM" id="MobiDB-lite"/>
    </source>
</evidence>
<protein>
    <recommendedName>
        <fullName evidence="9">GATA-type domain-containing protein</fullName>
    </recommendedName>
</protein>
<dbReference type="InterPro" id="IPR013088">
    <property type="entry name" value="Znf_NHR/GATA"/>
</dbReference>
<dbReference type="PANTHER" id="PTHR10071:SF281">
    <property type="entry name" value="BOX A-BINDING FACTOR-RELATED"/>
    <property type="match status" value="1"/>
</dbReference>
<reference evidence="10 11" key="1">
    <citation type="submission" date="2020-12" db="EMBL/GenBank/DDBJ databases">
        <title>Metabolic potential, ecology and presence of endohyphal bacteria is reflected in genomic diversity of Mucoromycotina.</title>
        <authorList>
            <person name="Muszewska A."/>
            <person name="Okrasinska A."/>
            <person name="Steczkiewicz K."/>
            <person name="Drgas O."/>
            <person name="Orlowska M."/>
            <person name="Perlinska-Lenart U."/>
            <person name="Aleksandrzak-Piekarczyk T."/>
            <person name="Szatraj K."/>
            <person name="Zielenkiewicz U."/>
            <person name="Pilsyk S."/>
            <person name="Malc E."/>
            <person name="Mieczkowski P."/>
            <person name="Kruszewska J.S."/>
            <person name="Biernat P."/>
            <person name="Pawlowska J."/>
        </authorList>
    </citation>
    <scope>NUCLEOTIDE SEQUENCE [LARGE SCALE GENOMIC DNA]</scope>
    <source>
        <strain evidence="10 11">CBS 142.35</strain>
    </source>
</reference>
<dbReference type="GO" id="GO:0045944">
    <property type="term" value="P:positive regulation of transcription by RNA polymerase II"/>
    <property type="evidence" value="ECO:0007669"/>
    <property type="project" value="TreeGrafter"/>
</dbReference>
<dbReference type="GO" id="GO:0000978">
    <property type="term" value="F:RNA polymerase II cis-regulatory region sequence-specific DNA binding"/>
    <property type="evidence" value="ECO:0007669"/>
    <property type="project" value="TreeGrafter"/>
</dbReference>
<feature type="domain" description="GATA-type" evidence="9">
    <location>
        <begin position="125"/>
        <end position="178"/>
    </location>
</feature>
<organism evidence="10 11">
    <name type="scientific">Circinella minor</name>
    <dbReference type="NCBI Taxonomy" id="1195481"/>
    <lineage>
        <taxon>Eukaryota</taxon>
        <taxon>Fungi</taxon>
        <taxon>Fungi incertae sedis</taxon>
        <taxon>Mucoromycota</taxon>
        <taxon>Mucoromycotina</taxon>
        <taxon>Mucoromycetes</taxon>
        <taxon>Mucorales</taxon>
        <taxon>Lichtheimiaceae</taxon>
        <taxon>Circinella</taxon>
    </lineage>
</organism>
<keyword evidence="4" id="KW-0862">Zinc</keyword>
<comment type="subcellular location">
    <subcellularLocation>
        <location evidence="1">Nucleus</location>
    </subcellularLocation>
</comment>
<dbReference type="PANTHER" id="PTHR10071">
    <property type="entry name" value="TRANSCRIPTION FACTOR GATA FAMILY MEMBER"/>
    <property type="match status" value="1"/>
</dbReference>
<dbReference type="EMBL" id="JAEPRB010000011">
    <property type="protein sequence ID" value="KAG2226955.1"/>
    <property type="molecule type" value="Genomic_DNA"/>
</dbReference>
<evidence type="ECO:0000256" key="5">
    <source>
        <dbReference type="ARBA" id="ARBA00023242"/>
    </source>
</evidence>
<feature type="compositionally biased region" description="Low complexity" evidence="8">
    <location>
        <begin position="182"/>
        <end position="196"/>
    </location>
</feature>
<dbReference type="PROSITE" id="PS50114">
    <property type="entry name" value="GATA_ZN_FINGER_2"/>
    <property type="match status" value="2"/>
</dbReference>
<dbReference type="CDD" id="cd00202">
    <property type="entry name" value="ZnF_GATA"/>
    <property type="match status" value="2"/>
</dbReference>
<dbReference type="OrthoDB" id="515401at2759"/>
<feature type="region of interest" description="Disordered" evidence="8">
    <location>
        <begin position="180"/>
        <end position="208"/>
    </location>
</feature>
<keyword evidence="5" id="KW-0539">Nucleus</keyword>
<evidence type="ECO:0000256" key="2">
    <source>
        <dbReference type="ARBA" id="ARBA00022723"/>
    </source>
</evidence>
<keyword evidence="7" id="KW-0175">Coiled coil</keyword>
<evidence type="ECO:0000256" key="1">
    <source>
        <dbReference type="ARBA" id="ARBA00004123"/>
    </source>
</evidence>
<accession>A0A8H7VNA7</accession>
<dbReference type="GO" id="GO:0000122">
    <property type="term" value="P:negative regulation of transcription by RNA polymerase II"/>
    <property type="evidence" value="ECO:0007669"/>
    <property type="project" value="TreeGrafter"/>
</dbReference>
<feature type="domain" description="GATA-type" evidence="9">
    <location>
        <begin position="18"/>
        <end position="67"/>
    </location>
</feature>
<dbReference type="PRINTS" id="PR00619">
    <property type="entry name" value="GATAZNFINGER"/>
</dbReference>
<evidence type="ECO:0000256" key="6">
    <source>
        <dbReference type="PROSITE-ProRule" id="PRU00094"/>
    </source>
</evidence>
<dbReference type="GO" id="GO:0008270">
    <property type="term" value="F:zinc ion binding"/>
    <property type="evidence" value="ECO:0007669"/>
    <property type="project" value="UniProtKB-KW"/>
</dbReference>
<dbReference type="SMART" id="SM00401">
    <property type="entry name" value="ZnF_GATA"/>
    <property type="match status" value="2"/>
</dbReference>
<dbReference type="InterPro" id="IPR039355">
    <property type="entry name" value="Transcription_factor_GATA"/>
</dbReference>
<proteinExistence type="predicted"/>
<dbReference type="Gene3D" id="3.30.50.10">
    <property type="entry name" value="Erythroid Transcription Factor GATA-1, subunit A"/>
    <property type="match status" value="2"/>
</dbReference>
<keyword evidence="2" id="KW-0479">Metal-binding</keyword>
<feature type="coiled-coil region" evidence="7">
    <location>
        <begin position="209"/>
        <end position="239"/>
    </location>
</feature>
<keyword evidence="11" id="KW-1185">Reference proteome</keyword>
<feature type="compositionally biased region" description="Polar residues" evidence="8">
    <location>
        <begin position="197"/>
        <end position="208"/>
    </location>
</feature>
<name>A0A8H7VNA7_9FUNG</name>
<evidence type="ECO:0000256" key="7">
    <source>
        <dbReference type="SAM" id="Coils"/>
    </source>
</evidence>
<dbReference type="Proteomes" id="UP000646827">
    <property type="component" value="Unassembled WGS sequence"/>
</dbReference>